<dbReference type="InterPro" id="IPR023795">
    <property type="entry name" value="Serpin_CS"/>
</dbReference>
<dbReference type="Gene3D" id="3.30.497.10">
    <property type="entry name" value="Antithrombin, subunit I, domain 2"/>
    <property type="match status" value="1"/>
</dbReference>
<evidence type="ECO:0000313" key="5">
    <source>
        <dbReference type="Proteomes" id="UP000830434"/>
    </source>
</evidence>
<dbReference type="GO" id="GO:0005615">
    <property type="term" value="C:extracellular space"/>
    <property type="evidence" value="ECO:0007669"/>
    <property type="project" value="InterPro"/>
</dbReference>
<name>A0A8U0IIM0_9EURY</name>
<reference evidence="4" key="1">
    <citation type="submission" date="2022-04" db="EMBL/GenBank/DDBJ databases">
        <title>Diverse halophilic archaea isolated from saline environments.</title>
        <authorList>
            <person name="Cui H.-L."/>
        </authorList>
    </citation>
    <scope>NUCLEOTIDE SEQUENCE</scope>
    <source>
        <strain evidence="4">XZYJT40</strain>
    </source>
</reference>
<dbReference type="PANTHER" id="PTHR11461:SF211">
    <property type="entry name" value="GH10112P-RELATED"/>
    <property type="match status" value="1"/>
</dbReference>
<dbReference type="RefSeq" id="WP_248655048.1">
    <property type="nucleotide sequence ID" value="NZ_CP096658.1"/>
</dbReference>
<proteinExistence type="inferred from homology"/>
<dbReference type="CDD" id="cd19590">
    <property type="entry name" value="serpin_thermopin-like"/>
    <property type="match status" value="1"/>
</dbReference>
<comment type="similarity">
    <text evidence="1">Belongs to the serpin family.</text>
</comment>
<dbReference type="PANTHER" id="PTHR11461">
    <property type="entry name" value="SERINE PROTEASE INHIBITOR, SERPIN"/>
    <property type="match status" value="1"/>
</dbReference>
<dbReference type="PROSITE" id="PS00284">
    <property type="entry name" value="SERPIN"/>
    <property type="match status" value="1"/>
</dbReference>
<organism evidence="4 5">
    <name type="scientific">Halorussus gelatinilyticus</name>
    <dbReference type="NCBI Taxonomy" id="2937524"/>
    <lineage>
        <taxon>Archaea</taxon>
        <taxon>Methanobacteriati</taxon>
        <taxon>Methanobacteriota</taxon>
        <taxon>Stenosarchaea group</taxon>
        <taxon>Halobacteria</taxon>
        <taxon>Halobacteriales</taxon>
        <taxon>Haladaptataceae</taxon>
        <taxon>Halorussus</taxon>
    </lineage>
</organism>
<feature type="compositionally biased region" description="Low complexity" evidence="2">
    <location>
        <begin position="22"/>
        <end position="56"/>
    </location>
</feature>
<gene>
    <name evidence="4" type="ORF">M0R88_00705</name>
</gene>
<evidence type="ECO:0000256" key="2">
    <source>
        <dbReference type="SAM" id="MobiDB-lite"/>
    </source>
</evidence>
<dbReference type="InterPro" id="IPR036186">
    <property type="entry name" value="Serpin_sf"/>
</dbReference>
<dbReference type="PROSITE" id="PS51257">
    <property type="entry name" value="PROKAR_LIPOPROTEIN"/>
    <property type="match status" value="1"/>
</dbReference>
<dbReference type="InterPro" id="IPR042178">
    <property type="entry name" value="Serpin_sf_1"/>
</dbReference>
<dbReference type="Pfam" id="PF00079">
    <property type="entry name" value="Serpin"/>
    <property type="match status" value="1"/>
</dbReference>
<feature type="domain" description="Serpin" evidence="3">
    <location>
        <begin position="94"/>
        <end position="473"/>
    </location>
</feature>
<accession>A0A8U0IIM0</accession>
<protein>
    <submittedName>
        <fullName evidence="4">Serpin family protein</fullName>
    </submittedName>
</protein>
<dbReference type="InterPro" id="IPR023796">
    <property type="entry name" value="Serpin_dom"/>
</dbReference>
<dbReference type="EMBL" id="CP096658">
    <property type="protein sequence ID" value="UPW00638.1"/>
    <property type="molecule type" value="Genomic_DNA"/>
</dbReference>
<dbReference type="InterPro" id="IPR000215">
    <property type="entry name" value="Serpin_fam"/>
</dbReference>
<dbReference type="AlphaFoldDB" id="A0A8U0IIM0"/>
<keyword evidence="5" id="KW-1185">Reference proteome</keyword>
<dbReference type="KEGG" id="haxz:M0R88_00705"/>
<dbReference type="SMART" id="SM00093">
    <property type="entry name" value="SERPIN"/>
    <property type="match status" value="1"/>
</dbReference>
<dbReference type="SUPFAM" id="SSF56574">
    <property type="entry name" value="Serpins"/>
    <property type="match status" value="1"/>
</dbReference>
<evidence type="ECO:0000259" key="3">
    <source>
        <dbReference type="SMART" id="SM00093"/>
    </source>
</evidence>
<dbReference type="Proteomes" id="UP000830434">
    <property type="component" value="Chromosome"/>
</dbReference>
<evidence type="ECO:0000256" key="1">
    <source>
        <dbReference type="RuleBase" id="RU000411"/>
    </source>
</evidence>
<sequence>MTLRRRETLALSGAFLAGLAGCTGSDDPQTTGTATDTTRDTSTSAEPATETTTESPGFDDLDAPSFPQIDPATDPEIAEDLLADQIRGNVAFALDLLEVLRDQRDAPNCCYSPYSVSVALAMTYAGARGETAAQLADALHFVLDREDLHPAFASLAAEFERRNADGTEANVRTVSGDDGEDPGPAFELTTANAVWGQEGYPFREEFLDLLDAYYGAGLRLADFRGSPETARKRINSWVADNTGNRIEDLLVRGSIDQTTRLVLTNAVYFSARWKVPFSEEETEPREFTALDGTTTEVPTMHQSIEVQYAEIEGHQLVELPYANEATSMVVVLPAAGEFEDFEASLTVDRLATMLDRTTEALVDLALPKFKVDSSVGLVEALKSLGVERAFGPSADLSGMSAEEDSGLSVSDVRHRSVVSVDERGTEAAAATAAIIAEDAPPRQVEMRVNRPFLFYVRDRPTETPLFVGRVTDLSGA</sequence>
<dbReference type="GO" id="GO:0004867">
    <property type="term" value="F:serine-type endopeptidase inhibitor activity"/>
    <property type="evidence" value="ECO:0007669"/>
    <property type="project" value="InterPro"/>
</dbReference>
<dbReference type="GeneID" id="72188330"/>
<dbReference type="InterPro" id="IPR042185">
    <property type="entry name" value="Serpin_sf_2"/>
</dbReference>
<feature type="region of interest" description="Disordered" evidence="2">
    <location>
        <begin position="22"/>
        <end position="73"/>
    </location>
</feature>
<evidence type="ECO:0000313" key="4">
    <source>
        <dbReference type="EMBL" id="UPW00638.1"/>
    </source>
</evidence>
<dbReference type="Gene3D" id="2.30.39.10">
    <property type="entry name" value="Alpha-1-antitrypsin, domain 1"/>
    <property type="match status" value="1"/>
</dbReference>